<dbReference type="OrthoDB" id="8925804at2759"/>
<feature type="transmembrane region" description="Helical" evidence="3">
    <location>
        <begin position="215"/>
        <end position="236"/>
    </location>
</feature>
<name>A0A6P7NAI3_BETSP</name>
<evidence type="ECO:0000313" key="6">
    <source>
        <dbReference type="Proteomes" id="UP000515150"/>
    </source>
</evidence>
<feature type="domain" description="Ig-like" evidence="5">
    <location>
        <begin position="107"/>
        <end position="185"/>
    </location>
</feature>
<dbReference type="InterPro" id="IPR001003">
    <property type="entry name" value="MHC_II_a_N"/>
</dbReference>
<evidence type="ECO:0000256" key="1">
    <source>
        <dbReference type="ARBA" id="ARBA00007394"/>
    </source>
</evidence>
<gene>
    <name evidence="7" type="primary">LOC114860425</name>
</gene>
<dbReference type="Pfam" id="PF07654">
    <property type="entry name" value="C1-set"/>
    <property type="match status" value="1"/>
</dbReference>
<feature type="chain" id="PRO_5028274289" evidence="4">
    <location>
        <begin position="22"/>
        <end position="243"/>
    </location>
</feature>
<dbReference type="KEGG" id="bspl:114860425"/>
<dbReference type="SUPFAM" id="SSF48726">
    <property type="entry name" value="Immunoglobulin"/>
    <property type="match status" value="1"/>
</dbReference>
<dbReference type="AlphaFoldDB" id="A0A6P7NAI3"/>
<keyword evidence="3" id="KW-0812">Transmembrane</keyword>
<dbReference type="InterPro" id="IPR003597">
    <property type="entry name" value="Ig_C1-set"/>
</dbReference>
<keyword evidence="3" id="KW-1133">Transmembrane helix</keyword>
<dbReference type="SMART" id="SM00407">
    <property type="entry name" value="IGc1"/>
    <property type="match status" value="1"/>
</dbReference>
<evidence type="ECO:0000313" key="7">
    <source>
        <dbReference type="RefSeq" id="XP_029014839.1"/>
    </source>
</evidence>
<evidence type="ECO:0000256" key="2">
    <source>
        <dbReference type="ARBA" id="ARBA00023180"/>
    </source>
</evidence>
<dbReference type="RefSeq" id="XP_029014839.1">
    <property type="nucleotide sequence ID" value="XM_029159006.3"/>
</dbReference>
<dbReference type="InterPro" id="IPR011162">
    <property type="entry name" value="MHC_I/II-like_Ag-recog"/>
</dbReference>
<proteinExistence type="inferred from homology"/>
<dbReference type="GO" id="GO:0006955">
    <property type="term" value="P:immune response"/>
    <property type="evidence" value="ECO:0007669"/>
    <property type="project" value="InterPro"/>
</dbReference>
<dbReference type="GeneID" id="114860425"/>
<comment type="similarity">
    <text evidence="1">Belongs to the MHC class II family.</text>
</comment>
<evidence type="ECO:0000256" key="3">
    <source>
        <dbReference type="SAM" id="Phobius"/>
    </source>
</evidence>
<dbReference type="InterPro" id="IPR007110">
    <property type="entry name" value="Ig-like_dom"/>
</dbReference>
<dbReference type="InterPro" id="IPR013783">
    <property type="entry name" value="Ig-like_fold"/>
</dbReference>
<dbReference type="InterPro" id="IPR050160">
    <property type="entry name" value="MHC/Immunoglobulin"/>
</dbReference>
<feature type="signal peptide" evidence="4">
    <location>
        <begin position="1"/>
        <end position="21"/>
    </location>
</feature>
<dbReference type="PROSITE" id="PS50835">
    <property type="entry name" value="IG_LIKE"/>
    <property type="match status" value="1"/>
</dbReference>
<dbReference type="Pfam" id="PF00993">
    <property type="entry name" value="MHC_II_alpha"/>
    <property type="match status" value="1"/>
</dbReference>
<keyword evidence="3" id="KW-0472">Membrane</keyword>
<evidence type="ECO:0000259" key="5">
    <source>
        <dbReference type="PROSITE" id="PS50835"/>
    </source>
</evidence>
<dbReference type="PANTHER" id="PTHR19944:SF86">
    <property type="entry name" value="HLA CLASS II HISTOCOMPATIBILITY ANTIGEN, DR ALPHA CHAIN"/>
    <property type="match status" value="1"/>
</dbReference>
<dbReference type="GO" id="GO:0019882">
    <property type="term" value="P:antigen processing and presentation"/>
    <property type="evidence" value="ECO:0007669"/>
    <property type="project" value="InterPro"/>
</dbReference>
<dbReference type="InParanoid" id="A0A6P7NAI3"/>
<dbReference type="Proteomes" id="UP000515150">
    <property type="component" value="Chromosome 8"/>
</dbReference>
<keyword evidence="4" id="KW-0732">Signal</keyword>
<keyword evidence="2" id="KW-0325">Glycoprotein</keyword>
<organism evidence="6 7">
    <name type="scientific">Betta splendens</name>
    <name type="common">Siamese fighting fish</name>
    <dbReference type="NCBI Taxonomy" id="158456"/>
    <lineage>
        <taxon>Eukaryota</taxon>
        <taxon>Metazoa</taxon>
        <taxon>Chordata</taxon>
        <taxon>Craniata</taxon>
        <taxon>Vertebrata</taxon>
        <taxon>Euteleostomi</taxon>
        <taxon>Actinopterygii</taxon>
        <taxon>Neopterygii</taxon>
        <taxon>Teleostei</taxon>
        <taxon>Neoteleostei</taxon>
        <taxon>Acanthomorphata</taxon>
        <taxon>Anabantaria</taxon>
        <taxon>Anabantiformes</taxon>
        <taxon>Anabantoidei</taxon>
        <taxon>Osphronemidae</taxon>
        <taxon>Betta</taxon>
    </lineage>
</organism>
<evidence type="ECO:0000256" key="4">
    <source>
        <dbReference type="SAM" id="SignalP"/>
    </source>
</evidence>
<dbReference type="PANTHER" id="PTHR19944">
    <property type="entry name" value="MHC CLASS II-RELATED"/>
    <property type="match status" value="1"/>
</dbReference>
<dbReference type="Gene3D" id="2.60.40.10">
    <property type="entry name" value="Immunoglobulins"/>
    <property type="match status" value="1"/>
</dbReference>
<protein>
    <submittedName>
        <fullName evidence="7">H-2 class II histocompatibility antigen, A-Q alpha chain-like</fullName>
    </submittedName>
</protein>
<accession>A0A6P7NAI3</accession>
<reference evidence="7" key="1">
    <citation type="submission" date="2025-08" db="UniProtKB">
        <authorList>
            <consortium name="RefSeq"/>
        </authorList>
    </citation>
    <scope>IDENTIFICATION</scope>
</reference>
<dbReference type="InterPro" id="IPR036179">
    <property type="entry name" value="Ig-like_dom_sf"/>
</dbReference>
<dbReference type="GO" id="GO:0042613">
    <property type="term" value="C:MHC class II protein complex"/>
    <property type="evidence" value="ECO:0007669"/>
    <property type="project" value="InterPro"/>
</dbReference>
<dbReference type="SUPFAM" id="SSF54452">
    <property type="entry name" value="MHC antigen-recognition domain"/>
    <property type="match status" value="1"/>
</dbReference>
<keyword evidence="6" id="KW-1185">Reference proteome</keyword>
<sequence>MNDTMYFNIILIILGAFPTCAQRSHEFCLAYGCFDSSDTQLSVTLDGEEIFFADFKKGDLVWDSRIPTSIHMSEAYGYAKYYRTLCNHDLIYFKKDKSEVVTIKEAPEVTIYPKEEVIMEEENTLICFVKHYFPPSIKIKWTKNDVEVTSEDPFIKSLTNIDGTFYVISTLGFIPNEGDIYTCTVDCEMMDEPQTKFWEVDGSMYTAKTPDGPTIYFGFATFFGLVGVAAGTFFYVKAQQSDS</sequence>